<keyword evidence="1" id="KW-0812">Transmembrane</keyword>
<accession>A0A7C1GQT8</accession>
<evidence type="ECO:0000313" key="2">
    <source>
        <dbReference type="EMBL" id="HDP15892.1"/>
    </source>
</evidence>
<dbReference type="EMBL" id="DSAY01000167">
    <property type="protein sequence ID" value="HDP15892.1"/>
    <property type="molecule type" value="Genomic_DNA"/>
</dbReference>
<reference evidence="2" key="1">
    <citation type="journal article" date="2020" name="mSystems">
        <title>Genome- and Community-Level Interaction Insights into Carbon Utilization and Element Cycling Functions of Hydrothermarchaeota in Hydrothermal Sediment.</title>
        <authorList>
            <person name="Zhou Z."/>
            <person name="Liu Y."/>
            <person name="Xu W."/>
            <person name="Pan J."/>
            <person name="Luo Z.H."/>
            <person name="Li M."/>
        </authorList>
    </citation>
    <scope>NUCLEOTIDE SEQUENCE [LARGE SCALE GENOMIC DNA]</scope>
    <source>
        <strain evidence="2">SpSt-116</strain>
    </source>
</reference>
<dbReference type="AlphaFoldDB" id="A0A7C1GQT8"/>
<evidence type="ECO:0008006" key="3">
    <source>
        <dbReference type="Google" id="ProtNLM"/>
    </source>
</evidence>
<organism evidence="2">
    <name type="scientific">Thermofilum adornatum</name>
    <dbReference type="NCBI Taxonomy" id="1365176"/>
    <lineage>
        <taxon>Archaea</taxon>
        <taxon>Thermoproteota</taxon>
        <taxon>Thermoprotei</taxon>
        <taxon>Thermofilales</taxon>
        <taxon>Thermofilaceae</taxon>
        <taxon>Thermofilum</taxon>
    </lineage>
</organism>
<keyword evidence="1" id="KW-0472">Membrane</keyword>
<evidence type="ECO:0000256" key="1">
    <source>
        <dbReference type="SAM" id="Phobius"/>
    </source>
</evidence>
<gene>
    <name evidence="2" type="ORF">ENN26_09005</name>
</gene>
<comment type="caution">
    <text evidence="2">The sequence shown here is derived from an EMBL/GenBank/DDBJ whole genome shotgun (WGS) entry which is preliminary data.</text>
</comment>
<sequence>MPVRIGFSINVALRIINDNYGTRLRDFDYIFKVDCDVALPKDYVLFLISQKAPVGGIGAALLISVPFFIRALKAKYPISHCDDGYIFALSISKGIWPESYHAENLLVPPVIFDYKREFAYGVEYYKWGLSPVMLLMVLILSRFVGLRPHEKRSIKAHIHNIAGYMWAFLHRVEKYHYWRDYRRMRNRHFAEKVLKLVFYFAGMT</sequence>
<keyword evidence="1" id="KW-1133">Transmembrane helix</keyword>
<feature type="transmembrane region" description="Helical" evidence="1">
    <location>
        <begin position="124"/>
        <end position="145"/>
    </location>
</feature>
<name>A0A7C1GQT8_9CREN</name>
<protein>
    <recommendedName>
        <fullName evidence="3">Glycosyltransferase family 2 protein</fullName>
    </recommendedName>
</protein>
<proteinExistence type="predicted"/>